<gene>
    <name evidence="3" type="ORF">RRU01S_03_02640</name>
</gene>
<evidence type="ECO:0000259" key="2">
    <source>
        <dbReference type="Pfam" id="PF03372"/>
    </source>
</evidence>
<dbReference type="SUPFAM" id="SSF56219">
    <property type="entry name" value="DNase I-like"/>
    <property type="match status" value="1"/>
</dbReference>
<dbReference type="InterPro" id="IPR005135">
    <property type="entry name" value="Endo/exonuclease/phosphatase"/>
</dbReference>
<organism evidence="3 4">
    <name type="scientific">Agrobacterium rubi TR3 = NBRC 13261</name>
    <dbReference type="NCBI Taxonomy" id="1368415"/>
    <lineage>
        <taxon>Bacteria</taxon>
        <taxon>Pseudomonadati</taxon>
        <taxon>Pseudomonadota</taxon>
        <taxon>Alphaproteobacteria</taxon>
        <taxon>Hyphomicrobiales</taxon>
        <taxon>Rhizobiaceae</taxon>
        <taxon>Rhizobium/Agrobacterium group</taxon>
        <taxon>Agrobacterium</taxon>
    </lineage>
</organism>
<keyword evidence="1" id="KW-0472">Membrane</keyword>
<evidence type="ECO:0000256" key="1">
    <source>
        <dbReference type="SAM" id="Phobius"/>
    </source>
</evidence>
<dbReference type="OrthoDB" id="3808618at2"/>
<proteinExistence type="predicted"/>
<keyword evidence="1" id="KW-0812">Transmembrane</keyword>
<dbReference type="EMBL" id="BBJU01000003">
    <property type="protein sequence ID" value="GAK69092.1"/>
    <property type="molecule type" value="Genomic_DNA"/>
</dbReference>
<dbReference type="GO" id="GO:0003824">
    <property type="term" value="F:catalytic activity"/>
    <property type="evidence" value="ECO:0007669"/>
    <property type="project" value="InterPro"/>
</dbReference>
<reference evidence="3 4" key="1">
    <citation type="submission" date="2014-08" db="EMBL/GenBank/DDBJ databases">
        <title>Whole genome shotgun sequence of Rhizobium rubi NBRC 13261.</title>
        <authorList>
            <person name="Katano-Makiyama Y."/>
            <person name="Hosoyama A."/>
            <person name="Hashimoto M."/>
            <person name="Hosoyama Y."/>
            <person name="Noguchi M."/>
            <person name="Tsuchikane K."/>
            <person name="Uohara A."/>
            <person name="Ohji S."/>
            <person name="Ichikawa N."/>
            <person name="Kimura A."/>
            <person name="Yamazoe A."/>
            <person name="Fujita N."/>
        </authorList>
    </citation>
    <scope>NUCLEOTIDE SEQUENCE [LARGE SCALE GENOMIC DNA]</scope>
    <source>
        <strain evidence="3 4">NBRC 13261</strain>
    </source>
</reference>
<evidence type="ECO:0000313" key="4">
    <source>
        <dbReference type="Proteomes" id="UP000028701"/>
    </source>
</evidence>
<dbReference type="Proteomes" id="UP000028701">
    <property type="component" value="Unassembled WGS sequence"/>
</dbReference>
<accession>A0A081CQZ6</accession>
<comment type="caution">
    <text evidence="3">The sequence shown here is derived from an EMBL/GenBank/DDBJ whole genome shotgun (WGS) entry which is preliminary data.</text>
</comment>
<evidence type="ECO:0000313" key="3">
    <source>
        <dbReference type="EMBL" id="GAK69092.1"/>
    </source>
</evidence>
<dbReference type="RefSeq" id="WP_045228666.1">
    <property type="nucleotide sequence ID" value="NZ_BBJU01000003.1"/>
</dbReference>
<sequence>MKARLTCIAASAITLALSVISIRYLVDFWLLAFVNSFQLHIAVLAAVGATLCLLVLRSRIFIVLLAWAFMLSAHALYMHQEFVTQAYAPEGAKAFRLLSFNVLMENAANAESIADMITASNADVAYVMEAAALTSVLPRLSQTYPYRIGCGQGTQSCDLLILSKRPLENARIGTLSYVSRERFGMATVDLDGIKLTLAAAHLAKPYFDEYHRNELNRIRSAISSITGPLILGGDFNSASIAPDMEDFLLSTDLKKAPWEPATWPIEAGQFGIAIDHIFARKPATLMKLERLPDNLGSNHYGLIADFAIVSP</sequence>
<dbReference type="InterPro" id="IPR036691">
    <property type="entry name" value="Endo/exonu/phosph_ase_sf"/>
</dbReference>
<protein>
    <recommendedName>
        <fullName evidence="2">Endonuclease/exonuclease/phosphatase domain-containing protein</fullName>
    </recommendedName>
</protein>
<dbReference type="Pfam" id="PF03372">
    <property type="entry name" value="Exo_endo_phos"/>
    <property type="match status" value="1"/>
</dbReference>
<keyword evidence="1" id="KW-1133">Transmembrane helix</keyword>
<dbReference type="eggNOG" id="COG3021">
    <property type="taxonomic scope" value="Bacteria"/>
</dbReference>
<feature type="transmembrane region" description="Helical" evidence="1">
    <location>
        <begin position="28"/>
        <end position="53"/>
    </location>
</feature>
<feature type="transmembrane region" description="Helical" evidence="1">
    <location>
        <begin position="60"/>
        <end position="78"/>
    </location>
</feature>
<dbReference type="Gene3D" id="3.60.10.10">
    <property type="entry name" value="Endonuclease/exonuclease/phosphatase"/>
    <property type="match status" value="1"/>
</dbReference>
<dbReference type="AlphaFoldDB" id="A0A081CQZ6"/>
<feature type="domain" description="Endonuclease/exonuclease/phosphatase" evidence="2">
    <location>
        <begin position="98"/>
        <end position="299"/>
    </location>
</feature>
<name>A0A081CQZ6_9HYPH</name>